<evidence type="ECO:0000256" key="2">
    <source>
        <dbReference type="ARBA" id="ARBA00023125"/>
    </source>
</evidence>
<keyword evidence="3" id="KW-0804">Transcription</keyword>
<dbReference type="Pfam" id="PF00440">
    <property type="entry name" value="TetR_N"/>
    <property type="match status" value="1"/>
</dbReference>
<reference evidence="7" key="1">
    <citation type="journal article" date="2014" name="Int. J. Syst. Evol. Microbiol.">
        <title>Complete genome sequence of Corynebacterium casei LMG S-19264T (=DSM 44701T), isolated from a smear-ripened cheese.</title>
        <authorList>
            <consortium name="US DOE Joint Genome Institute (JGI-PGF)"/>
            <person name="Walter F."/>
            <person name="Albersmeier A."/>
            <person name="Kalinowski J."/>
            <person name="Ruckert C."/>
        </authorList>
    </citation>
    <scope>NUCLEOTIDE SEQUENCE</scope>
    <source>
        <strain evidence="7">CGMCC 1.12160</strain>
    </source>
</reference>
<protein>
    <recommendedName>
        <fullName evidence="6">HTH tetR-type domain-containing protein</fullName>
    </recommendedName>
</protein>
<dbReference type="PROSITE" id="PS50977">
    <property type="entry name" value="HTH_TETR_2"/>
    <property type="match status" value="1"/>
</dbReference>
<dbReference type="InterPro" id="IPR050109">
    <property type="entry name" value="HTH-type_TetR-like_transc_reg"/>
</dbReference>
<proteinExistence type="predicted"/>
<evidence type="ECO:0000256" key="4">
    <source>
        <dbReference type="PROSITE-ProRule" id="PRU00335"/>
    </source>
</evidence>
<sequence length="229" mass="24761">MTDRVADPAEGTSPAPDAHGRRELNKARTRDAIITALHDLALQRSVEQVTVDQLAEAAGISRRTFFNYFPSIQAVISEVIGSHTEHLAASMGRLTPGVSPIEAVRRHISEVGIPTALLDWFTVLNCHAPRQERGAPAGLERAIWAEKAVWLDAQLRARLPEGTDDLYVATLADTIMSCFSAAEKVWLAARGPSAPLDDTSVAAFHAELDRALGYAARGWLTPVEPHATA</sequence>
<dbReference type="AlphaFoldDB" id="A0A917BR25"/>
<dbReference type="InterPro" id="IPR009057">
    <property type="entry name" value="Homeodomain-like_sf"/>
</dbReference>
<accession>A0A917BR25</accession>
<dbReference type="Gene3D" id="1.10.357.10">
    <property type="entry name" value="Tetracycline Repressor, domain 2"/>
    <property type="match status" value="1"/>
</dbReference>
<feature type="domain" description="HTH tetR-type" evidence="6">
    <location>
        <begin position="27"/>
        <end position="87"/>
    </location>
</feature>
<reference evidence="7" key="2">
    <citation type="submission" date="2020-09" db="EMBL/GenBank/DDBJ databases">
        <authorList>
            <person name="Sun Q."/>
            <person name="Zhou Y."/>
        </authorList>
    </citation>
    <scope>NUCLEOTIDE SEQUENCE</scope>
    <source>
        <strain evidence="7">CGMCC 1.12160</strain>
    </source>
</reference>
<dbReference type="PANTHER" id="PTHR30055:SF234">
    <property type="entry name" value="HTH-TYPE TRANSCRIPTIONAL REGULATOR BETI"/>
    <property type="match status" value="1"/>
</dbReference>
<dbReference type="SUPFAM" id="SSF46689">
    <property type="entry name" value="Homeodomain-like"/>
    <property type="match status" value="1"/>
</dbReference>
<dbReference type="GO" id="GO:0003700">
    <property type="term" value="F:DNA-binding transcription factor activity"/>
    <property type="evidence" value="ECO:0007669"/>
    <property type="project" value="TreeGrafter"/>
</dbReference>
<evidence type="ECO:0000313" key="7">
    <source>
        <dbReference type="EMBL" id="GGF55543.1"/>
    </source>
</evidence>
<name>A0A917BR25_9MICO</name>
<dbReference type="InterPro" id="IPR001647">
    <property type="entry name" value="HTH_TetR"/>
</dbReference>
<evidence type="ECO:0000259" key="6">
    <source>
        <dbReference type="PROSITE" id="PS50977"/>
    </source>
</evidence>
<gene>
    <name evidence="7" type="ORF">GCM10011366_24320</name>
</gene>
<dbReference type="PANTHER" id="PTHR30055">
    <property type="entry name" value="HTH-TYPE TRANSCRIPTIONAL REGULATOR RUTR"/>
    <property type="match status" value="1"/>
</dbReference>
<organism evidence="7 8">
    <name type="scientific">Ornithinimicrobium tianjinense</name>
    <dbReference type="NCBI Taxonomy" id="1195761"/>
    <lineage>
        <taxon>Bacteria</taxon>
        <taxon>Bacillati</taxon>
        <taxon>Actinomycetota</taxon>
        <taxon>Actinomycetes</taxon>
        <taxon>Micrococcales</taxon>
        <taxon>Ornithinimicrobiaceae</taxon>
        <taxon>Ornithinimicrobium</taxon>
    </lineage>
</organism>
<comment type="caution">
    <text evidence="7">The sequence shown here is derived from an EMBL/GenBank/DDBJ whole genome shotgun (WGS) entry which is preliminary data.</text>
</comment>
<feature type="DNA-binding region" description="H-T-H motif" evidence="4">
    <location>
        <begin position="50"/>
        <end position="69"/>
    </location>
</feature>
<evidence type="ECO:0000256" key="3">
    <source>
        <dbReference type="ARBA" id="ARBA00023163"/>
    </source>
</evidence>
<dbReference type="Proteomes" id="UP000605670">
    <property type="component" value="Unassembled WGS sequence"/>
</dbReference>
<evidence type="ECO:0000256" key="1">
    <source>
        <dbReference type="ARBA" id="ARBA00023015"/>
    </source>
</evidence>
<dbReference type="GO" id="GO:0000976">
    <property type="term" value="F:transcription cis-regulatory region binding"/>
    <property type="evidence" value="ECO:0007669"/>
    <property type="project" value="TreeGrafter"/>
</dbReference>
<keyword evidence="8" id="KW-1185">Reference proteome</keyword>
<keyword evidence="2 4" id="KW-0238">DNA-binding</keyword>
<evidence type="ECO:0000256" key="5">
    <source>
        <dbReference type="SAM" id="MobiDB-lite"/>
    </source>
</evidence>
<feature type="region of interest" description="Disordered" evidence="5">
    <location>
        <begin position="1"/>
        <end position="24"/>
    </location>
</feature>
<dbReference type="EMBL" id="BMEM01000004">
    <property type="protein sequence ID" value="GGF55543.1"/>
    <property type="molecule type" value="Genomic_DNA"/>
</dbReference>
<evidence type="ECO:0000313" key="8">
    <source>
        <dbReference type="Proteomes" id="UP000605670"/>
    </source>
</evidence>
<keyword evidence="1" id="KW-0805">Transcription regulation</keyword>